<dbReference type="CDD" id="cd16833">
    <property type="entry name" value="YfiH"/>
    <property type="match status" value="1"/>
</dbReference>
<dbReference type="GO" id="GO:0016787">
    <property type="term" value="F:hydrolase activity"/>
    <property type="evidence" value="ECO:0007669"/>
    <property type="project" value="UniProtKB-KW"/>
</dbReference>
<dbReference type="Pfam" id="PF02578">
    <property type="entry name" value="Cu-oxidase_4"/>
    <property type="match status" value="1"/>
</dbReference>
<name>A0A6N3D3F6_9FIRM</name>
<evidence type="ECO:0000256" key="6">
    <source>
        <dbReference type="ARBA" id="ARBA00022801"/>
    </source>
</evidence>
<comment type="catalytic activity">
    <reaction evidence="9">
        <text>adenosine + phosphate = alpha-D-ribose 1-phosphate + adenine</text>
        <dbReference type="Rhea" id="RHEA:27642"/>
        <dbReference type="ChEBI" id="CHEBI:16335"/>
        <dbReference type="ChEBI" id="CHEBI:16708"/>
        <dbReference type="ChEBI" id="CHEBI:43474"/>
        <dbReference type="ChEBI" id="CHEBI:57720"/>
        <dbReference type="EC" id="2.4.2.1"/>
    </reaction>
    <physiologicalReaction direction="left-to-right" evidence="9">
        <dbReference type="Rhea" id="RHEA:27643"/>
    </physiologicalReaction>
</comment>
<dbReference type="GO" id="GO:0017061">
    <property type="term" value="F:S-methyl-5-thioadenosine phosphorylase activity"/>
    <property type="evidence" value="ECO:0007669"/>
    <property type="project" value="UniProtKB-EC"/>
</dbReference>
<keyword evidence="5" id="KW-0479">Metal-binding</keyword>
<dbReference type="EMBL" id="CACRUP010000023">
    <property type="protein sequence ID" value="VYU21321.1"/>
    <property type="molecule type" value="Genomic_DNA"/>
</dbReference>
<comment type="catalytic activity">
    <reaction evidence="8">
        <text>adenosine + H2O + H(+) = inosine + NH4(+)</text>
        <dbReference type="Rhea" id="RHEA:24408"/>
        <dbReference type="ChEBI" id="CHEBI:15377"/>
        <dbReference type="ChEBI" id="CHEBI:15378"/>
        <dbReference type="ChEBI" id="CHEBI:16335"/>
        <dbReference type="ChEBI" id="CHEBI:17596"/>
        <dbReference type="ChEBI" id="CHEBI:28938"/>
        <dbReference type="EC" id="3.5.4.4"/>
    </reaction>
    <physiologicalReaction direction="left-to-right" evidence="8">
        <dbReference type="Rhea" id="RHEA:24409"/>
    </physiologicalReaction>
</comment>
<evidence type="ECO:0000256" key="4">
    <source>
        <dbReference type="ARBA" id="ARBA00022679"/>
    </source>
</evidence>
<organism evidence="12">
    <name type="scientific">Peptoniphilus gorbachii</name>
    <dbReference type="NCBI Taxonomy" id="411567"/>
    <lineage>
        <taxon>Bacteria</taxon>
        <taxon>Bacillati</taxon>
        <taxon>Bacillota</taxon>
        <taxon>Tissierellia</taxon>
        <taxon>Tissierellales</taxon>
        <taxon>Peptoniphilaceae</taxon>
        <taxon>Peptoniphilus</taxon>
    </lineage>
</organism>
<evidence type="ECO:0000256" key="1">
    <source>
        <dbReference type="ARBA" id="ARBA00000553"/>
    </source>
</evidence>
<evidence type="ECO:0000256" key="5">
    <source>
        <dbReference type="ARBA" id="ARBA00022723"/>
    </source>
</evidence>
<comment type="function">
    <text evidence="2">Purine nucleoside enzyme that catalyzes the phosphorolysis of adenosine and inosine nucleosides, yielding D-ribose 1-phosphate and the respective free bases, adenine and hypoxanthine. Also catalyzes the phosphorolysis of S-methyl-5'-thioadenosine into adenine and S-methyl-5-thio-alpha-D-ribose 1-phosphate. Also has adenosine deaminase activity.</text>
</comment>
<dbReference type="PANTHER" id="PTHR30616">
    <property type="entry name" value="UNCHARACTERIZED PROTEIN YFIH"/>
    <property type="match status" value="1"/>
</dbReference>
<dbReference type="InterPro" id="IPR038371">
    <property type="entry name" value="Cu_polyphenol_OxRdtase_sf"/>
</dbReference>
<evidence type="ECO:0000313" key="12">
    <source>
        <dbReference type="EMBL" id="VYU21321.1"/>
    </source>
</evidence>
<accession>A0A6N3D3F6</accession>
<dbReference type="InterPro" id="IPR011324">
    <property type="entry name" value="Cytotoxic_necrot_fac-like_cat"/>
</dbReference>
<evidence type="ECO:0000256" key="3">
    <source>
        <dbReference type="ARBA" id="ARBA00007353"/>
    </source>
</evidence>
<gene>
    <name evidence="12" type="primary">yfiH</name>
    <name evidence="12" type="ORF">PGLFYP46_00534</name>
</gene>
<dbReference type="Gene3D" id="3.60.140.10">
    <property type="entry name" value="CNF1/YfiH-like putative cysteine hydrolases"/>
    <property type="match status" value="1"/>
</dbReference>
<comment type="catalytic activity">
    <reaction evidence="1">
        <text>inosine + phosphate = alpha-D-ribose 1-phosphate + hypoxanthine</text>
        <dbReference type="Rhea" id="RHEA:27646"/>
        <dbReference type="ChEBI" id="CHEBI:17368"/>
        <dbReference type="ChEBI" id="CHEBI:17596"/>
        <dbReference type="ChEBI" id="CHEBI:43474"/>
        <dbReference type="ChEBI" id="CHEBI:57720"/>
        <dbReference type="EC" id="2.4.2.1"/>
    </reaction>
    <physiologicalReaction direction="left-to-right" evidence="1">
        <dbReference type="Rhea" id="RHEA:27647"/>
    </physiologicalReaction>
</comment>
<dbReference type="SUPFAM" id="SSF64438">
    <property type="entry name" value="CNF1/YfiH-like putative cysteine hydrolases"/>
    <property type="match status" value="1"/>
</dbReference>
<reference evidence="12" key="1">
    <citation type="submission" date="2019-11" db="EMBL/GenBank/DDBJ databases">
        <authorList>
            <person name="Feng L."/>
        </authorList>
    </citation>
    <scope>NUCLEOTIDE SEQUENCE</scope>
    <source>
        <strain evidence="12">PgorbachiiLFYP46</strain>
    </source>
</reference>
<comment type="catalytic activity">
    <reaction evidence="10">
        <text>S-methyl-5'-thioadenosine + phosphate = 5-(methylsulfanyl)-alpha-D-ribose 1-phosphate + adenine</text>
        <dbReference type="Rhea" id="RHEA:11852"/>
        <dbReference type="ChEBI" id="CHEBI:16708"/>
        <dbReference type="ChEBI" id="CHEBI:17509"/>
        <dbReference type="ChEBI" id="CHEBI:43474"/>
        <dbReference type="ChEBI" id="CHEBI:58533"/>
        <dbReference type="EC" id="2.4.2.28"/>
    </reaction>
    <physiologicalReaction direction="left-to-right" evidence="10">
        <dbReference type="Rhea" id="RHEA:11853"/>
    </physiologicalReaction>
</comment>
<sequence>MKSDFLENNGIINLISGREYSLSYAKEGEKVKDYVKDILNRLDINPHEIYSCKQTHTDKIAYCHGKNGDKFIYGRNFKDTDGLVTDKKNLALLIKFADCTPLVLYDKKREVLSIIHSGWRGANKKIPEKAVEKMKREFKSDPKDIIAYIGPSIDIENYEVGEEVYEEFKNFNNRDKFFKKIGGTWHLSMVDVNKEILLDAGIEDINIDKSSQSTYVNLNLHSARREGKDYGLNSMLVMMR</sequence>
<dbReference type="PANTHER" id="PTHR30616:SF2">
    <property type="entry name" value="PURINE NUCLEOSIDE PHOSPHORYLASE LACC1"/>
    <property type="match status" value="1"/>
</dbReference>
<proteinExistence type="inferred from homology"/>
<dbReference type="InterPro" id="IPR003730">
    <property type="entry name" value="Cu_polyphenol_OxRdtase"/>
</dbReference>
<evidence type="ECO:0000256" key="8">
    <source>
        <dbReference type="ARBA" id="ARBA00047989"/>
    </source>
</evidence>
<comment type="similarity">
    <text evidence="3 11">Belongs to the purine nucleoside phosphorylase YfiH/LACC1 family.</text>
</comment>
<keyword evidence="6" id="KW-0378">Hydrolase</keyword>
<evidence type="ECO:0000256" key="7">
    <source>
        <dbReference type="ARBA" id="ARBA00022833"/>
    </source>
</evidence>
<evidence type="ECO:0000256" key="9">
    <source>
        <dbReference type="ARBA" id="ARBA00048968"/>
    </source>
</evidence>
<keyword evidence="7" id="KW-0862">Zinc</keyword>
<dbReference type="GO" id="GO:0005507">
    <property type="term" value="F:copper ion binding"/>
    <property type="evidence" value="ECO:0007669"/>
    <property type="project" value="TreeGrafter"/>
</dbReference>
<protein>
    <recommendedName>
        <fullName evidence="11">Purine nucleoside phosphorylase</fullName>
    </recommendedName>
</protein>
<evidence type="ECO:0000256" key="10">
    <source>
        <dbReference type="ARBA" id="ARBA00049893"/>
    </source>
</evidence>
<dbReference type="AlphaFoldDB" id="A0A6N3D3F6"/>
<evidence type="ECO:0000256" key="11">
    <source>
        <dbReference type="RuleBase" id="RU361274"/>
    </source>
</evidence>
<dbReference type="NCBIfam" id="TIGR00726">
    <property type="entry name" value="peptidoglycan editing factor PgeF"/>
    <property type="match status" value="1"/>
</dbReference>
<keyword evidence="4" id="KW-0808">Transferase</keyword>
<evidence type="ECO:0000256" key="2">
    <source>
        <dbReference type="ARBA" id="ARBA00003215"/>
    </source>
</evidence>
<dbReference type="RefSeq" id="WP_156702561.1">
    <property type="nucleotide sequence ID" value="NZ_CACRUP010000023.1"/>
</dbReference>